<dbReference type="RefSeq" id="XP_043162002.1">
    <property type="nucleotide sequence ID" value="XM_043306067.1"/>
</dbReference>
<protein>
    <recommendedName>
        <fullName evidence="1">Alpha/beta hydrolase fold-3 domain-containing protein</fullName>
    </recommendedName>
</protein>
<evidence type="ECO:0000313" key="2">
    <source>
        <dbReference type="EMBL" id="GIJ91256.1"/>
    </source>
</evidence>
<dbReference type="Proteomes" id="UP001043456">
    <property type="component" value="Unassembled WGS sequence"/>
</dbReference>
<dbReference type="GO" id="GO:0016787">
    <property type="term" value="F:hydrolase activity"/>
    <property type="evidence" value="ECO:0007669"/>
    <property type="project" value="InterPro"/>
</dbReference>
<name>A0A9P3EWV8_9EURO</name>
<dbReference type="SUPFAM" id="SSF53474">
    <property type="entry name" value="alpha/beta-Hydrolases"/>
    <property type="match status" value="1"/>
</dbReference>
<dbReference type="GeneID" id="67008831"/>
<dbReference type="Pfam" id="PF07859">
    <property type="entry name" value="Abhydrolase_3"/>
    <property type="match status" value="1"/>
</dbReference>
<dbReference type="PANTHER" id="PTHR23024:SF24">
    <property type="entry name" value="ALPHA_BETA HYDROLASE FOLD-3 DOMAIN-CONTAINING PROTEIN"/>
    <property type="match status" value="1"/>
</dbReference>
<dbReference type="Gene3D" id="3.40.50.1820">
    <property type="entry name" value="alpha/beta hydrolase"/>
    <property type="match status" value="1"/>
</dbReference>
<dbReference type="InterPro" id="IPR013094">
    <property type="entry name" value="AB_hydrolase_3"/>
</dbReference>
<dbReference type="PANTHER" id="PTHR23024">
    <property type="entry name" value="ARYLACETAMIDE DEACETYLASE"/>
    <property type="match status" value="1"/>
</dbReference>
<dbReference type="InterPro" id="IPR029058">
    <property type="entry name" value="AB_hydrolase_fold"/>
</dbReference>
<keyword evidence="3" id="KW-1185">Reference proteome</keyword>
<proteinExistence type="predicted"/>
<dbReference type="InterPro" id="IPR050466">
    <property type="entry name" value="Carboxylest/Gibb_receptor"/>
</dbReference>
<dbReference type="AlphaFoldDB" id="A0A9P3EWV8"/>
<gene>
    <name evidence="2" type="ORF">Asppvi_010221</name>
</gene>
<accession>A0A9P3EWV8</accession>
<dbReference type="OrthoDB" id="19653at2759"/>
<evidence type="ECO:0000313" key="3">
    <source>
        <dbReference type="Proteomes" id="UP001043456"/>
    </source>
</evidence>
<sequence length="351" mass="38457">MDAPIVMTTKDFVYKTVEGLDVAATVYWPQTALGNANTKLPIAIGFHAGGFTIGSRFLFNPEEIKVLLDLGFVVVLADHRLCPHVSLYEGPLQDARDAFRWAKTTLPDLIHKEVGITLDPSRVVVFGQSSGGTLALHLVGLTTFVPIPPLQATHVHKEIAYAPTSFSQGSLPDPPKAIAAFYAAAYFSDDTWSQPMPGSEMMPPIDQSFAQRVLSEPPRSMTVVAREQFIAPGTMPMPDLSKPRDAWMALAFKEGKHLERCVQDGDFARVDPATFFSSAFPPTIFLTGTEDTFIDPRFSRRAHEHLAGLGVETKLILAEGGQHGFDFGLGRDEAQFKESVLPGYEFLAKHV</sequence>
<evidence type="ECO:0000259" key="1">
    <source>
        <dbReference type="Pfam" id="PF07859"/>
    </source>
</evidence>
<dbReference type="EMBL" id="BHVY01000008">
    <property type="protein sequence ID" value="GIJ91256.1"/>
    <property type="molecule type" value="Genomic_DNA"/>
</dbReference>
<comment type="caution">
    <text evidence="2">The sequence shown here is derived from an EMBL/GenBank/DDBJ whole genome shotgun (WGS) entry which is preliminary data.</text>
</comment>
<organism evidence="2 3">
    <name type="scientific">Aspergillus pseudoviridinutans</name>
    <dbReference type="NCBI Taxonomy" id="1517512"/>
    <lineage>
        <taxon>Eukaryota</taxon>
        <taxon>Fungi</taxon>
        <taxon>Dikarya</taxon>
        <taxon>Ascomycota</taxon>
        <taxon>Pezizomycotina</taxon>
        <taxon>Eurotiomycetes</taxon>
        <taxon>Eurotiomycetidae</taxon>
        <taxon>Eurotiales</taxon>
        <taxon>Aspergillaceae</taxon>
        <taxon>Aspergillus</taxon>
        <taxon>Aspergillus subgen. Fumigati</taxon>
    </lineage>
</organism>
<reference evidence="2 3" key="1">
    <citation type="submission" date="2018-10" db="EMBL/GenBank/DDBJ databases">
        <title>Pan-genome distribution and transcriptional activeness of fungal secondary metabolism genes in Aspergillus section Fumigati.</title>
        <authorList>
            <person name="Takahashi H."/>
            <person name="Umemura M."/>
            <person name="Ninomiya A."/>
            <person name="Kusuya Y."/>
            <person name="Urayama S."/>
            <person name="Shimizu M."/>
            <person name="Watanabe A."/>
            <person name="Kamei K."/>
            <person name="Yaguchi T."/>
            <person name="Hagiwara D."/>
        </authorList>
    </citation>
    <scope>NUCLEOTIDE SEQUENCE [LARGE SCALE GENOMIC DNA]</scope>
    <source>
        <strain evidence="2 3">IFM 55266</strain>
    </source>
</reference>
<feature type="domain" description="Alpha/beta hydrolase fold-3" evidence="1">
    <location>
        <begin position="46"/>
        <end position="140"/>
    </location>
</feature>